<keyword evidence="5" id="KW-1185">Reference proteome</keyword>
<dbReference type="STRING" id="1122170.GCA_000701265_00855"/>
<comment type="catalytic activity">
    <reaction evidence="3">
        <text>DNA(n) + a 2'-deoxyribonucleoside 5'-triphosphate = DNA(n+1) + diphosphate</text>
        <dbReference type="Rhea" id="RHEA:22508"/>
        <dbReference type="Rhea" id="RHEA-COMP:17339"/>
        <dbReference type="Rhea" id="RHEA-COMP:17340"/>
        <dbReference type="ChEBI" id="CHEBI:33019"/>
        <dbReference type="ChEBI" id="CHEBI:61560"/>
        <dbReference type="ChEBI" id="CHEBI:173112"/>
        <dbReference type="EC" id="2.7.7.7"/>
    </reaction>
</comment>
<dbReference type="GO" id="GO:0003887">
    <property type="term" value="F:DNA-directed DNA polymerase activity"/>
    <property type="evidence" value="ECO:0007669"/>
    <property type="project" value="UniProtKB-KW"/>
</dbReference>
<organism evidence="4 5">
    <name type="scientific">Legionella wadsworthii</name>
    <dbReference type="NCBI Taxonomy" id="28088"/>
    <lineage>
        <taxon>Bacteria</taxon>
        <taxon>Pseudomonadati</taxon>
        <taxon>Pseudomonadota</taxon>
        <taxon>Gammaproteobacteria</taxon>
        <taxon>Legionellales</taxon>
        <taxon>Legionellaceae</taxon>
        <taxon>Legionella</taxon>
    </lineage>
</organism>
<dbReference type="InterPro" id="IPR027417">
    <property type="entry name" value="P-loop_NTPase"/>
</dbReference>
<keyword evidence="4" id="KW-0548">Nucleotidyltransferase</keyword>
<name>A0A378LRA6_9GAMM</name>
<dbReference type="SUPFAM" id="SSF52540">
    <property type="entry name" value="P-loop containing nucleoside triphosphate hydrolases"/>
    <property type="match status" value="1"/>
</dbReference>
<dbReference type="PANTHER" id="PTHR11669">
    <property type="entry name" value="REPLICATION FACTOR C / DNA POLYMERASE III GAMMA-TAU SUBUNIT"/>
    <property type="match status" value="1"/>
</dbReference>
<dbReference type="Gene3D" id="3.40.50.300">
    <property type="entry name" value="P-loop containing nucleotide triphosphate hydrolases"/>
    <property type="match status" value="1"/>
</dbReference>
<evidence type="ECO:0000313" key="5">
    <source>
        <dbReference type="Proteomes" id="UP000255297"/>
    </source>
</evidence>
<dbReference type="GO" id="GO:0006261">
    <property type="term" value="P:DNA-templated DNA replication"/>
    <property type="evidence" value="ECO:0007669"/>
    <property type="project" value="TreeGrafter"/>
</dbReference>
<dbReference type="Pfam" id="PF13177">
    <property type="entry name" value="DNA_pol3_delta2"/>
    <property type="match status" value="1"/>
</dbReference>
<accession>A0A378LRA6</accession>
<sequence length="316" mass="36244">MSDLQDRLLLNGSKRYSSQWSRIQSAWLSSRIPQAMLFVGPFNYDFNDFVRRLTQLFFCKIKNDDPCFECNDCLMVTQGEHPDVAWIKPEKNGGPIKIDQIRELQTDVYLTPQRSKYRLVVIESADRMNIAAANSLLKILEEPAQQTIFLLLAQQLSTLLPTVLSRCQILRFNQYHDSSITNLLQLANESVESEKVRVVKESDLILNGLIAVLEQREHPSRIVSQWSNFELSGLIWFLYLIYAQVQVLLLNKFAASDPSLPQLNTLKSLISPLKIYSQIDKINTLKRKLSHNMNVNPTLALEDLLLELYSKSKGCP</sequence>
<dbReference type="PANTHER" id="PTHR11669:SF8">
    <property type="entry name" value="DNA POLYMERASE III SUBUNIT DELTA"/>
    <property type="match status" value="1"/>
</dbReference>
<dbReference type="EMBL" id="UGPB01000001">
    <property type="protein sequence ID" value="STY29446.1"/>
    <property type="molecule type" value="Genomic_DNA"/>
</dbReference>
<gene>
    <name evidence="4" type="primary">dnaX</name>
    <name evidence="4" type="ORF">NCTC11532_01632</name>
</gene>
<dbReference type="InterPro" id="IPR050238">
    <property type="entry name" value="DNA_Rep/Repair_Clamp_Loader"/>
</dbReference>
<evidence type="ECO:0000256" key="1">
    <source>
        <dbReference type="ARBA" id="ARBA00012417"/>
    </source>
</evidence>
<keyword evidence="4" id="KW-0808">Transferase</keyword>
<protein>
    <recommendedName>
        <fullName evidence="1">DNA-directed DNA polymerase</fullName>
        <ecNumber evidence="1">2.7.7.7</ecNumber>
    </recommendedName>
</protein>
<proteinExistence type="predicted"/>
<reference evidence="4 5" key="1">
    <citation type="submission" date="2018-06" db="EMBL/GenBank/DDBJ databases">
        <authorList>
            <consortium name="Pathogen Informatics"/>
            <person name="Doyle S."/>
        </authorList>
    </citation>
    <scope>NUCLEOTIDE SEQUENCE [LARGE SCALE GENOMIC DNA]</scope>
    <source>
        <strain evidence="4 5">NCTC11532</strain>
    </source>
</reference>
<dbReference type="RefSeq" id="WP_035899040.1">
    <property type="nucleotide sequence ID" value="NZ_CAAAIS010000003.1"/>
</dbReference>
<evidence type="ECO:0000256" key="2">
    <source>
        <dbReference type="ARBA" id="ARBA00022932"/>
    </source>
</evidence>
<dbReference type="OrthoDB" id="9811073at2"/>
<dbReference type="AlphaFoldDB" id="A0A378LRA6"/>
<evidence type="ECO:0000256" key="3">
    <source>
        <dbReference type="ARBA" id="ARBA00049244"/>
    </source>
</evidence>
<dbReference type="Proteomes" id="UP000255297">
    <property type="component" value="Unassembled WGS sequence"/>
</dbReference>
<keyword evidence="2" id="KW-0239">DNA-directed DNA polymerase</keyword>
<dbReference type="EC" id="2.7.7.7" evidence="1"/>
<evidence type="ECO:0000313" key="4">
    <source>
        <dbReference type="EMBL" id="STY29446.1"/>
    </source>
</evidence>